<dbReference type="EMBL" id="BT128551">
    <property type="protein sequence ID" value="AEE63508.1"/>
    <property type="molecule type" value="mRNA"/>
</dbReference>
<evidence type="ECO:0000256" key="2">
    <source>
        <dbReference type="ARBA" id="ARBA00006311"/>
    </source>
</evidence>
<reference evidence="4" key="1">
    <citation type="journal article" date="2012" name="Insect Biochem. Mol. Biol.">
        <title>Transcriptome and full-length cDNA resources for the mountain pine beetle, Dendroctonus ponderosae Hopkins, a major insect pest of pine forests.</title>
        <authorList>
            <person name="Keeling C.I."/>
            <person name="Henderson H."/>
            <person name="Li M."/>
            <person name="Yuen M."/>
            <person name="Clark E.L."/>
            <person name="Fraser J.D."/>
            <person name="Huber D.P."/>
            <person name="Liao N.Y."/>
            <person name="Roderick Docking T."/>
            <person name="Birol I."/>
            <person name="Chan S.K."/>
            <person name="Taylor G.A."/>
            <person name="Palmquist D."/>
            <person name="Jones S.J."/>
            <person name="Bohlmann J."/>
        </authorList>
    </citation>
    <scope>NUCLEOTIDE SEQUENCE</scope>
    <source>
        <tissue evidence="4">Whole larvae</tissue>
    </source>
</reference>
<comment type="similarity">
    <text evidence="2">Belongs to the perilipin family.</text>
</comment>
<dbReference type="InterPro" id="IPR004279">
    <property type="entry name" value="Perilipin"/>
</dbReference>
<name>J3JZ70_DENPD</name>
<sequence length="402" mass="44989">MSTSHSRRKPFAIQNLESVTRITNLPIVESGWHIAGNAYQKIKNSNILFHWTFQQAESTFHTAVDTALPTIALFEIPLSSIDKILCKSLDVVEQKIPSIGLPPEMIYWNTKQYVTDVSTKIVRPVLKRADSVKQIGNTVLASKYTAYAAITLDGALNVADKYVDRYLPAEVYDDKKEPEITKDDGGNRAIQTIHHMGRFSGKLQRRLTRRTLAEAKALKDQSAEAIHVLIYVAELIATDPKLAVVKGKELWESLSKDEPENQARPENLEQLIVLLTRESSRRIVHLINYTSVFVSRIPKSMTNTVLGILSKSIQTSDGIMKSVHMDGVQRALVTTFTNQAHHFTILLKQLNVYITDALDNLVKTLGESSDKQKSALEVPKIKVQLRAVNHVNNSNGVDNNSN</sequence>
<evidence type="ECO:0000313" key="4">
    <source>
        <dbReference type="EMBL" id="AEE63508.1"/>
    </source>
</evidence>
<evidence type="ECO:0008006" key="5">
    <source>
        <dbReference type="Google" id="ProtNLM"/>
    </source>
</evidence>
<dbReference type="GO" id="GO:0019915">
    <property type="term" value="P:lipid storage"/>
    <property type="evidence" value="ECO:0007669"/>
    <property type="project" value="TreeGrafter"/>
</dbReference>
<dbReference type="AlphaFoldDB" id="J3JZ70"/>
<accession>J3JZ70</accession>
<evidence type="ECO:0000256" key="3">
    <source>
        <dbReference type="ARBA" id="ARBA00022677"/>
    </source>
</evidence>
<dbReference type="PANTHER" id="PTHR14024">
    <property type="entry name" value="PERILIPIN"/>
    <property type="match status" value="1"/>
</dbReference>
<keyword evidence="3" id="KW-0551">Lipid droplet</keyword>
<dbReference type="GO" id="GO:0005811">
    <property type="term" value="C:lipid droplet"/>
    <property type="evidence" value="ECO:0007669"/>
    <property type="project" value="UniProtKB-SubCell"/>
</dbReference>
<dbReference type="GO" id="GO:0010890">
    <property type="term" value="P:positive regulation of triglyceride storage"/>
    <property type="evidence" value="ECO:0007669"/>
    <property type="project" value="TreeGrafter"/>
</dbReference>
<dbReference type="GO" id="GO:0005829">
    <property type="term" value="C:cytosol"/>
    <property type="evidence" value="ECO:0007669"/>
    <property type="project" value="TreeGrafter"/>
</dbReference>
<dbReference type="OrthoDB" id="376826at2759"/>
<protein>
    <recommendedName>
        <fullName evidence="5">Lipid storage droplets surface-binding protein 1</fullName>
    </recommendedName>
</protein>
<comment type="subcellular location">
    <subcellularLocation>
        <location evidence="1">Lipid droplet</location>
    </subcellularLocation>
</comment>
<evidence type="ECO:0000256" key="1">
    <source>
        <dbReference type="ARBA" id="ARBA00004502"/>
    </source>
</evidence>
<proteinExistence type="evidence at transcript level"/>
<dbReference type="PANTHER" id="PTHR14024:SF49">
    <property type="entry name" value="LIPID STORAGE DROPLETS SURFACE-BINDING PROTEIN 1"/>
    <property type="match status" value="1"/>
</dbReference>
<dbReference type="Pfam" id="PF03036">
    <property type="entry name" value="Perilipin"/>
    <property type="match status" value="1"/>
</dbReference>
<organism evidence="4">
    <name type="scientific">Dendroctonus ponderosae</name>
    <name type="common">Mountain pine beetle</name>
    <dbReference type="NCBI Taxonomy" id="77166"/>
    <lineage>
        <taxon>Eukaryota</taxon>
        <taxon>Metazoa</taxon>
        <taxon>Ecdysozoa</taxon>
        <taxon>Arthropoda</taxon>
        <taxon>Hexapoda</taxon>
        <taxon>Insecta</taxon>
        <taxon>Pterygota</taxon>
        <taxon>Neoptera</taxon>
        <taxon>Endopterygota</taxon>
        <taxon>Coleoptera</taxon>
        <taxon>Polyphaga</taxon>
        <taxon>Cucujiformia</taxon>
        <taxon>Curculionidae</taxon>
        <taxon>Scolytinae</taxon>
        <taxon>Dendroctonus</taxon>
    </lineage>
</organism>